<protein>
    <recommendedName>
        <fullName evidence="4">Bacterial Pleckstrin homology domain-containing protein</fullName>
    </recommendedName>
</protein>
<dbReference type="Proteomes" id="UP000316921">
    <property type="component" value="Chromosome"/>
</dbReference>
<dbReference type="RefSeq" id="WP_145061662.1">
    <property type="nucleotide sequence ID" value="NZ_CP036287.1"/>
</dbReference>
<sequence length="150" mass="16370">MTAYESKSTGWWLFGIAGFLVVLGLVLAVIFAIGARPEALIGVALVALGLLVANFGVLTVRVTGAVVSWHFGRGPIGWTVPLERVVGVEARRSPWYWGWGIRWTTHGWLWRAHGLDAVWIELDSGRSVGVGTQDPDGLVRALRRAVESRP</sequence>
<keyword evidence="1" id="KW-0812">Transmembrane</keyword>
<evidence type="ECO:0000313" key="3">
    <source>
        <dbReference type="Proteomes" id="UP000316921"/>
    </source>
</evidence>
<proteinExistence type="predicted"/>
<dbReference type="EMBL" id="CP036287">
    <property type="protein sequence ID" value="QDU65243.1"/>
    <property type="molecule type" value="Genomic_DNA"/>
</dbReference>
<feature type="transmembrane region" description="Helical" evidence="1">
    <location>
        <begin position="12"/>
        <end position="33"/>
    </location>
</feature>
<accession>A0A518BED8</accession>
<reference evidence="2 3" key="1">
    <citation type="submission" date="2019-02" db="EMBL/GenBank/DDBJ databases">
        <title>Deep-cultivation of Planctomycetes and their phenomic and genomic characterization uncovers novel biology.</title>
        <authorList>
            <person name="Wiegand S."/>
            <person name="Jogler M."/>
            <person name="Boedeker C."/>
            <person name="Pinto D."/>
            <person name="Vollmers J."/>
            <person name="Rivas-Marin E."/>
            <person name="Kohn T."/>
            <person name="Peeters S.H."/>
            <person name="Heuer A."/>
            <person name="Rast P."/>
            <person name="Oberbeckmann S."/>
            <person name="Bunk B."/>
            <person name="Jeske O."/>
            <person name="Meyerdierks A."/>
            <person name="Storesund J.E."/>
            <person name="Kallscheuer N."/>
            <person name="Luecker S."/>
            <person name="Lage O.M."/>
            <person name="Pohl T."/>
            <person name="Merkel B.J."/>
            <person name="Hornburger P."/>
            <person name="Mueller R.-W."/>
            <person name="Bruemmer F."/>
            <person name="Labrenz M."/>
            <person name="Spormann A.M."/>
            <person name="Op den Camp H."/>
            <person name="Overmann J."/>
            <person name="Amann R."/>
            <person name="Jetten M.S.M."/>
            <person name="Mascher T."/>
            <person name="Medema M.H."/>
            <person name="Devos D.P."/>
            <person name="Kaster A.-K."/>
            <person name="Ovreas L."/>
            <person name="Rohde M."/>
            <person name="Galperin M.Y."/>
            <person name="Jogler C."/>
        </authorList>
    </citation>
    <scope>NUCLEOTIDE SEQUENCE [LARGE SCALE GENOMIC DNA]</scope>
    <source>
        <strain evidence="2 3">Pla133</strain>
    </source>
</reference>
<feature type="transmembrane region" description="Helical" evidence="1">
    <location>
        <begin position="39"/>
        <end position="60"/>
    </location>
</feature>
<evidence type="ECO:0008006" key="4">
    <source>
        <dbReference type="Google" id="ProtNLM"/>
    </source>
</evidence>
<gene>
    <name evidence="2" type="ORF">Pla133_03070</name>
</gene>
<keyword evidence="1" id="KW-1133">Transmembrane helix</keyword>
<dbReference type="AlphaFoldDB" id="A0A518BED8"/>
<keyword evidence="3" id="KW-1185">Reference proteome</keyword>
<keyword evidence="1" id="KW-0472">Membrane</keyword>
<evidence type="ECO:0000256" key="1">
    <source>
        <dbReference type="SAM" id="Phobius"/>
    </source>
</evidence>
<organism evidence="2 3">
    <name type="scientific">Engelhardtia mirabilis</name>
    <dbReference type="NCBI Taxonomy" id="2528011"/>
    <lineage>
        <taxon>Bacteria</taxon>
        <taxon>Pseudomonadati</taxon>
        <taxon>Planctomycetota</taxon>
        <taxon>Planctomycetia</taxon>
        <taxon>Planctomycetia incertae sedis</taxon>
        <taxon>Engelhardtia</taxon>
    </lineage>
</organism>
<name>A0A518BED8_9BACT</name>
<evidence type="ECO:0000313" key="2">
    <source>
        <dbReference type="EMBL" id="QDU65243.1"/>
    </source>
</evidence>
<dbReference type="KEGG" id="pbap:Pla133_03070"/>